<dbReference type="Proteomes" id="UP000054925">
    <property type="component" value="Unassembled WGS sequence"/>
</dbReference>
<name>A0A158KUP8_9BURK</name>
<comment type="caution">
    <text evidence="1">The sequence shown here is derived from an EMBL/GenBank/DDBJ whole genome shotgun (WGS) entry which is preliminary data.</text>
</comment>
<evidence type="ECO:0000313" key="2">
    <source>
        <dbReference type="Proteomes" id="UP000054925"/>
    </source>
</evidence>
<sequence length="71" mass="7529">MPCGKYENTETIPNSPMIRTHVTMPPVAISRAAIGKVTYQNVCKGEHPRSCAASSTSLVTPSNAVRAAVTK</sequence>
<gene>
    <name evidence="1" type="ORF">AWB67_06683</name>
</gene>
<organism evidence="1 2">
    <name type="scientific">Caballeronia terrestris</name>
    <dbReference type="NCBI Taxonomy" id="1226301"/>
    <lineage>
        <taxon>Bacteria</taxon>
        <taxon>Pseudomonadati</taxon>
        <taxon>Pseudomonadota</taxon>
        <taxon>Betaproteobacteria</taxon>
        <taxon>Burkholderiales</taxon>
        <taxon>Burkholderiaceae</taxon>
        <taxon>Caballeronia</taxon>
    </lineage>
</organism>
<reference evidence="1" key="1">
    <citation type="submission" date="2016-01" db="EMBL/GenBank/DDBJ databases">
        <authorList>
            <person name="Peeters C."/>
        </authorList>
    </citation>
    <scope>NUCLEOTIDE SEQUENCE [LARGE SCALE GENOMIC DNA]</scope>
    <source>
        <strain evidence="1">LMG 22937</strain>
    </source>
</reference>
<accession>A0A158KUP8</accession>
<protein>
    <submittedName>
        <fullName evidence="1">Uncharacterized protein</fullName>
    </submittedName>
</protein>
<evidence type="ECO:0000313" key="1">
    <source>
        <dbReference type="EMBL" id="SAL84459.1"/>
    </source>
</evidence>
<proteinExistence type="predicted"/>
<dbReference type="EMBL" id="FCOL02000126">
    <property type="protein sequence ID" value="SAL84459.1"/>
    <property type="molecule type" value="Genomic_DNA"/>
</dbReference>
<dbReference type="AlphaFoldDB" id="A0A158KUP8"/>
<keyword evidence="2" id="KW-1185">Reference proteome</keyword>